<dbReference type="EMBL" id="BNAF01000019">
    <property type="protein sequence ID" value="GHE49215.1"/>
    <property type="molecule type" value="Genomic_DNA"/>
</dbReference>
<dbReference type="RefSeq" id="WP_189628052.1">
    <property type="nucleotide sequence ID" value="NZ_BNAF01000019.1"/>
</dbReference>
<keyword evidence="2" id="KW-1185">Reference proteome</keyword>
<gene>
    <name evidence="1" type="ORF">GCM10017764_35310</name>
</gene>
<accession>A0ABQ3I4J2</accession>
<reference evidence="2" key="1">
    <citation type="journal article" date="2019" name="Int. J. Syst. Evol. Microbiol.">
        <title>The Global Catalogue of Microorganisms (GCM) 10K type strain sequencing project: providing services to taxonomists for standard genome sequencing and annotation.</title>
        <authorList>
            <consortium name="The Broad Institute Genomics Platform"/>
            <consortium name="The Broad Institute Genome Sequencing Center for Infectious Disease"/>
            <person name="Wu L."/>
            <person name="Ma J."/>
        </authorList>
    </citation>
    <scope>NUCLEOTIDE SEQUENCE [LARGE SCALE GENOMIC DNA]</scope>
    <source>
        <strain evidence="2">CGMCC 1.12966</strain>
    </source>
</reference>
<protein>
    <submittedName>
        <fullName evidence="1">Uncharacterized protein</fullName>
    </submittedName>
</protein>
<name>A0ABQ3I4J2_9SPHI</name>
<dbReference type="Proteomes" id="UP000620550">
    <property type="component" value="Unassembled WGS sequence"/>
</dbReference>
<evidence type="ECO:0000313" key="2">
    <source>
        <dbReference type="Proteomes" id="UP000620550"/>
    </source>
</evidence>
<organism evidence="1 2">
    <name type="scientific">Sphingobacterium griseoflavum</name>
    <dbReference type="NCBI Taxonomy" id="1474952"/>
    <lineage>
        <taxon>Bacteria</taxon>
        <taxon>Pseudomonadati</taxon>
        <taxon>Bacteroidota</taxon>
        <taxon>Sphingobacteriia</taxon>
        <taxon>Sphingobacteriales</taxon>
        <taxon>Sphingobacteriaceae</taxon>
        <taxon>Sphingobacterium</taxon>
    </lineage>
</organism>
<comment type="caution">
    <text evidence="1">The sequence shown here is derived from an EMBL/GenBank/DDBJ whole genome shotgun (WGS) entry which is preliminary data.</text>
</comment>
<evidence type="ECO:0000313" key="1">
    <source>
        <dbReference type="EMBL" id="GHE49215.1"/>
    </source>
</evidence>
<sequence>MELIKRLDKYNLHYGFLEDSDDFSFEVHPERVIIRNDALRANDRTLYEGYLKQKFPDRAQEALDSYDATAANLLQLTKTEALSLFQQHAVNLLCSDISMTEQDAIFSTLIVPDERLYLADENPKEKLIHNKVLPEQVLDRPYIWVDTSTLSEVWIP</sequence>
<proteinExistence type="predicted"/>